<dbReference type="OrthoDB" id="9797415at2"/>
<keyword evidence="2" id="KW-1185">Reference proteome</keyword>
<dbReference type="Proteomes" id="UP000215433">
    <property type="component" value="Unassembled WGS sequence"/>
</dbReference>
<reference evidence="1 2" key="1">
    <citation type="submission" date="2017-05" db="EMBL/GenBank/DDBJ databases">
        <title>Bifidobacterium vansinderenii sp. nov.</title>
        <authorList>
            <person name="Lugli G.A."/>
            <person name="Duranti S."/>
            <person name="Mangifesta M."/>
        </authorList>
    </citation>
    <scope>NUCLEOTIDE SEQUENCE [LARGE SCALE GENOMIC DNA]</scope>
    <source>
        <strain evidence="1 2">Tam10B</strain>
    </source>
</reference>
<dbReference type="InterPro" id="IPR036412">
    <property type="entry name" value="HAD-like_sf"/>
</dbReference>
<dbReference type="PRINTS" id="PR00413">
    <property type="entry name" value="HADHALOGNASE"/>
</dbReference>
<dbReference type="InterPro" id="IPR006439">
    <property type="entry name" value="HAD-SF_hydro_IA"/>
</dbReference>
<dbReference type="NCBIfam" id="TIGR01509">
    <property type="entry name" value="HAD-SF-IA-v3"/>
    <property type="match status" value="1"/>
</dbReference>
<sequence length="213" mass="24026">MSDTNDDSPITDVIFDFCGVLLDWQCRACLEGHFPQKTVDAICADDDPHGFYRYEDRMDAGEDFDDIYPDVVREQGDQIAGIFRYYIDHYDDALPRMLPGMEQLLRDLKAAGYGVWGLTNWSHETFHLAFEKFPQIEELLGGTVVSGVEKMHKPNADIYELALERFGLNAGSCVFLDDTRRNVTGAEVAGIRAFLFTDAAQARRDLASLGVRI</sequence>
<evidence type="ECO:0000313" key="2">
    <source>
        <dbReference type="Proteomes" id="UP000215433"/>
    </source>
</evidence>
<dbReference type="SUPFAM" id="SSF56784">
    <property type="entry name" value="HAD-like"/>
    <property type="match status" value="1"/>
</dbReference>
<dbReference type="RefSeq" id="WP_093959456.1">
    <property type="nucleotide sequence ID" value="NZ_NEWD01000004.1"/>
</dbReference>
<dbReference type="SFLD" id="SFLDG01129">
    <property type="entry name" value="C1.5:_HAD__Beta-PGM__Phosphata"/>
    <property type="match status" value="1"/>
</dbReference>
<dbReference type="PANTHER" id="PTHR43611">
    <property type="entry name" value="ALPHA-D-GLUCOSE 1-PHOSPHATE PHOSPHATASE"/>
    <property type="match status" value="1"/>
</dbReference>
<dbReference type="Gene3D" id="3.40.50.1000">
    <property type="entry name" value="HAD superfamily/HAD-like"/>
    <property type="match status" value="1"/>
</dbReference>
<dbReference type="AlphaFoldDB" id="A0A229W0Q7"/>
<keyword evidence="1" id="KW-0378">Hydrolase</keyword>
<name>A0A229W0Q7_9BIFI</name>
<proteinExistence type="predicted"/>
<gene>
    <name evidence="1" type="ORF">Tam10B_0240</name>
</gene>
<accession>A0A229W0Q7</accession>
<dbReference type="Pfam" id="PF00702">
    <property type="entry name" value="Hydrolase"/>
    <property type="match status" value="1"/>
</dbReference>
<protein>
    <submittedName>
        <fullName evidence="1">HAD family hydrolase</fullName>
    </submittedName>
</protein>
<comment type="caution">
    <text evidence="1">The sequence shown here is derived from an EMBL/GenBank/DDBJ whole genome shotgun (WGS) entry which is preliminary data.</text>
</comment>
<dbReference type="CDD" id="cd02603">
    <property type="entry name" value="HAD_sEH-N_like"/>
    <property type="match status" value="1"/>
</dbReference>
<dbReference type="PANTHER" id="PTHR43611:SF3">
    <property type="entry name" value="FLAVIN MONONUCLEOTIDE HYDROLASE 1, CHLOROPLATIC"/>
    <property type="match status" value="1"/>
</dbReference>
<evidence type="ECO:0000313" key="1">
    <source>
        <dbReference type="EMBL" id="OXN01240.1"/>
    </source>
</evidence>
<dbReference type="InterPro" id="IPR023214">
    <property type="entry name" value="HAD_sf"/>
</dbReference>
<organism evidence="1 2">
    <name type="scientific">Bifidobacterium vansinderenii</name>
    <dbReference type="NCBI Taxonomy" id="1984871"/>
    <lineage>
        <taxon>Bacteria</taxon>
        <taxon>Bacillati</taxon>
        <taxon>Actinomycetota</taxon>
        <taxon>Actinomycetes</taxon>
        <taxon>Bifidobacteriales</taxon>
        <taxon>Bifidobacteriaceae</taxon>
        <taxon>Bifidobacterium</taxon>
    </lineage>
</organism>
<dbReference type="SFLD" id="SFLDS00003">
    <property type="entry name" value="Haloacid_Dehalogenase"/>
    <property type="match status" value="1"/>
</dbReference>
<dbReference type="GO" id="GO:0016787">
    <property type="term" value="F:hydrolase activity"/>
    <property type="evidence" value="ECO:0007669"/>
    <property type="project" value="UniProtKB-KW"/>
</dbReference>
<dbReference type="EMBL" id="NEWD01000004">
    <property type="protein sequence ID" value="OXN01240.1"/>
    <property type="molecule type" value="Genomic_DNA"/>
</dbReference>